<proteinExistence type="predicted"/>
<evidence type="ECO:0000259" key="1">
    <source>
        <dbReference type="Pfam" id="PF13640"/>
    </source>
</evidence>
<dbReference type="AlphaFoldDB" id="A0A381NYA7"/>
<accession>A0A381NYA7</accession>
<reference evidence="2" key="1">
    <citation type="submission" date="2018-05" db="EMBL/GenBank/DDBJ databases">
        <authorList>
            <person name="Lanie J.A."/>
            <person name="Ng W.-L."/>
            <person name="Kazmierczak K.M."/>
            <person name="Andrzejewski T.M."/>
            <person name="Davidsen T.M."/>
            <person name="Wayne K.J."/>
            <person name="Tettelin H."/>
            <person name="Glass J.I."/>
            <person name="Rusch D."/>
            <person name="Podicherti R."/>
            <person name="Tsui H.-C.T."/>
            <person name="Winkler M.E."/>
        </authorList>
    </citation>
    <scope>NUCLEOTIDE SEQUENCE</scope>
</reference>
<dbReference type="PANTHER" id="PTHR12117">
    <property type="entry name" value="HISTONE ACETYLTRANSFERASE COMPLEX"/>
    <property type="match status" value="1"/>
</dbReference>
<dbReference type="InterPro" id="IPR044862">
    <property type="entry name" value="Pro_4_hyd_alph_FE2OG_OXY"/>
</dbReference>
<evidence type="ECO:0000313" key="2">
    <source>
        <dbReference type="EMBL" id="SUZ59560.1"/>
    </source>
</evidence>
<sequence>MNDIINFEEFPLPLTRMESLLPLAKTKYQDGAPFPHIVFDDFFDDNVVEKVLSEFPGKNDIDWIDYYDGNQVKLANEKESNIGLFTRYLLYSLNSSTFLTFLEELTGIPDLISDPYFRGGGLHNIFRGGKLGVHIDFNKHQKYNLDRRLNLLLYLNKDWEEEFGGHIELWDPEMKQCITKVLPIFNRMVVFNTTETSFHGHPEPLNCPKDRSRKSLALYYYTMGQREDDVSQTHSTLFRTRPGKKEESKNKIKIKKFFHRLSNKIKL</sequence>
<dbReference type="PANTHER" id="PTHR12117:SF0">
    <property type="entry name" value="PROLYL 3-HYDROXYLASE OGFOD1"/>
    <property type="match status" value="1"/>
</dbReference>
<dbReference type="Gene3D" id="2.60.120.620">
    <property type="entry name" value="q2cbj1_9rhob like domain"/>
    <property type="match status" value="1"/>
</dbReference>
<dbReference type="EMBL" id="UINC01000685">
    <property type="protein sequence ID" value="SUZ59560.1"/>
    <property type="molecule type" value="Genomic_DNA"/>
</dbReference>
<dbReference type="InterPro" id="IPR051842">
    <property type="entry name" value="uS12_prolyl_hydroxylase"/>
</dbReference>
<gene>
    <name evidence="2" type="ORF">METZ01_LOCUS12414</name>
</gene>
<dbReference type="Pfam" id="PF13640">
    <property type="entry name" value="2OG-FeII_Oxy_3"/>
    <property type="match status" value="1"/>
</dbReference>
<organism evidence="2">
    <name type="scientific">marine metagenome</name>
    <dbReference type="NCBI Taxonomy" id="408172"/>
    <lineage>
        <taxon>unclassified sequences</taxon>
        <taxon>metagenomes</taxon>
        <taxon>ecological metagenomes</taxon>
    </lineage>
</organism>
<protein>
    <recommendedName>
        <fullName evidence="1">Prolyl 4-hydroxylase alpha subunit Fe(2+) 2OG dioxygenase domain-containing protein</fullName>
    </recommendedName>
</protein>
<name>A0A381NYA7_9ZZZZ</name>
<feature type="domain" description="Prolyl 4-hydroxylase alpha subunit Fe(2+) 2OG dioxygenase" evidence="1">
    <location>
        <begin position="124"/>
        <end position="221"/>
    </location>
</feature>